<evidence type="ECO:0000313" key="14">
    <source>
        <dbReference type="Proteomes" id="UP000007013"/>
    </source>
</evidence>
<dbReference type="EMBL" id="CP001032">
    <property type="protein sequence ID" value="ACB75078.1"/>
    <property type="molecule type" value="Genomic_DNA"/>
</dbReference>
<proteinExistence type="predicted"/>
<evidence type="ECO:0000256" key="7">
    <source>
        <dbReference type="ARBA" id="ARBA00023004"/>
    </source>
</evidence>
<keyword evidence="13" id="KW-0675">Receptor</keyword>
<dbReference type="GO" id="GO:0009279">
    <property type="term" value="C:cell outer membrane"/>
    <property type="evidence" value="ECO:0007669"/>
    <property type="project" value="UniProtKB-SubCell"/>
</dbReference>
<dbReference type="RefSeq" id="WP_012374615.1">
    <property type="nucleotide sequence ID" value="NC_010571.1"/>
</dbReference>
<keyword evidence="4" id="KW-0410">Iron transport</keyword>
<dbReference type="STRING" id="452637.Oter_1794"/>
<accession>B1ZWW7</accession>
<evidence type="ECO:0000259" key="12">
    <source>
        <dbReference type="Pfam" id="PF07715"/>
    </source>
</evidence>
<evidence type="ECO:0000256" key="3">
    <source>
        <dbReference type="ARBA" id="ARBA00022452"/>
    </source>
</evidence>
<dbReference type="Gene3D" id="2.40.170.20">
    <property type="entry name" value="TonB-dependent receptor, beta-barrel domain"/>
    <property type="match status" value="2"/>
</dbReference>
<keyword evidence="8" id="KW-0406">Ion transport</keyword>
<evidence type="ECO:0000256" key="6">
    <source>
        <dbReference type="ARBA" id="ARBA00022729"/>
    </source>
</evidence>
<dbReference type="SUPFAM" id="SSF56935">
    <property type="entry name" value="Porins"/>
    <property type="match status" value="2"/>
</dbReference>
<dbReference type="Pfam" id="PF07715">
    <property type="entry name" value="Plug"/>
    <property type="match status" value="1"/>
</dbReference>
<keyword evidence="10" id="KW-0998">Cell outer membrane</keyword>
<evidence type="ECO:0000256" key="2">
    <source>
        <dbReference type="ARBA" id="ARBA00022448"/>
    </source>
</evidence>
<evidence type="ECO:0000313" key="13">
    <source>
        <dbReference type="EMBL" id="ACB75078.1"/>
    </source>
</evidence>
<evidence type="ECO:0000256" key="5">
    <source>
        <dbReference type="ARBA" id="ARBA00022692"/>
    </source>
</evidence>
<dbReference type="PANTHER" id="PTHR32552:SF68">
    <property type="entry name" value="FERRICHROME OUTER MEMBRANE TRANSPORTER_PHAGE RECEPTOR"/>
    <property type="match status" value="1"/>
</dbReference>
<keyword evidence="3" id="KW-1134">Transmembrane beta strand</keyword>
<evidence type="ECO:0000256" key="8">
    <source>
        <dbReference type="ARBA" id="ARBA00023065"/>
    </source>
</evidence>
<keyword evidence="7" id="KW-0408">Iron</keyword>
<keyword evidence="2" id="KW-0813">Transport</keyword>
<dbReference type="InterPro" id="IPR012910">
    <property type="entry name" value="Plug_dom"/>
</dbReference>
<dbReference type="GO" id="GO:0015344">
    <property type="term" value="F:siderophore uptake transmembrane transporter activity"/>
    <property type="evidence" value="ECO:0007669"/>
    <property type="project" value="TreeGrafter"/>
</dbReference>
<feature type="signal peptide" evidence="11">
    <location>
        <begin position="1"/>
        <end position="26"/>
    </location>
</feature>
<feature type="chain" id="PRO_5002772184" evidence="11">
    <location>
        <begin position="27"/>
        <end position="1302"/>
    </location>
</feature>
<feature type="domain" description="TonB-dependent receptor plug" evidence="12">
    <location>
        <begin position="76"/>
        <end position="184"/>
    </location>
</feature>
<protein>
    <submittedName>
        <fullName evidence="13">TonB-dependent receptor plug</fullName>
    </submittedName>
</protein>
<organism evidence="13 14">
    <name type="scientific">Opitutus terrae (strain DSM 11246 / JCM 15787 / PB90-1)</name>
    <dbReference type="NCBI Taxonomy" id="452637"/>
    <lineage>
        <taxon>Bacteria</taxon>
        <taxon>Pseudomonadati</taxon>
        <taxon>Verrucomicrobiota</taxon>
        <taxon>Opitutia</taxon>
        <taxon>Opitutales</taxon>
        <taxon>Opitutaceae</taxon>
        <taxon>Opitutus</taxon>
    </lineage>
</organism>
<keyword evidence="6 11" id="KW-0732">Signal</keyword>
<dbReference type="KEGG" id="ote:Oter_1794"/>
<dbReference type="Proteomes" id="UP000007013">
    <property type="component" value="Chromosome"/>
</dbReference>
<dbReference type="InterPro" id="IPR036942">
    <property type="entry name" value="Beta-barrel_TonB_sf"/>
</dbReference>
<gene>
    <name evidence="13" type="ordered locus">Oter_1794</name>
</gene>
<keyword evidence="9" id="KW-0472">Membrane</keyword>
<name>B1ZWW7_OPITP</name>
<dbReference type="OrthoDB" id="175161at2"/>
<evidence type="ECO:0000256" key="4">
    <source>
        <dbReference type="ARBA" id="ARBA00022496"/>
    </source>
</evidence>
<comment type="subcellular location">
    <subcellularLocation>
        <location evidence="1">Cell outer membrane</location>
        <topology evidence="1">Multi-pass membrane protein</topology>
    </subcellularLocation>
</comment>
<reference evidence="13 14" key="1">
    <citation type="journal article" date="2011" name="J. Bacteriol.">
        <title>Genome sequence of the verrucomicrobium Opitutus terrae PB90-1, an abundant inhabitant of rice paddy soil ecosystems.</title>
        <authorList>
            <person name="van Passel M.W."/>
            <person name="Kant R."/>
            <person name="Palva A."/>
            <person name="Copeland A."/>
            <person name="Lucas S."/>
            <person name="Lapidus A."/>
            <person name="Glavina del Rio T."/>
            <person name="Pitluck S."/>
            <person name="Goltsman E."/>
            <person name="Clum A."/>
            <person name="Sun H."/>
            <person name="Schmutz J."/>
            <person name="Larimer F.W."/>
            <person name="Land M.L."/>
            <person name="Hauser L."/>
            <person name="Kyrpides N."/>
            <person name="Mikhailova N."/>
            <person name="Richardson P.P."/>
            <person name="Janssen P.H."/>
            <person name="de Vos W.M."/>
            <person name="Smidt H."/>
        </authorList>
    </citation>
    <scope>NUCLEOTIDE SEQUENCE [LARGE SCALE GENOMIC DNA]</scope>
    <source>
        <strain evidence="14">DSM 11246 / JCM 15787 / PB90-1</strain>
    </source>
</reference>
<evidence type="ECO:0000256" key="1">
    <source>
        <dbReference type="ARBA" id="ARBA00004571"/>
    </source>
</evidence>
<keyword evidence="14" id="KW-1185">Reference proteome</keyword>
<dbReference type="InterPro" id="IPR039426">
    <property type="entry name" value="TonB-dep_rcpt-like"/>
</dbReference>
<evidence type="ECO:0000256" key="11">
    <source>
        <dbReference type="SAM" id="SignalP"/>
    </source>
</evidence>
<dbReference type="PANTHER" id="PTHR32552">
    <property type="entry name" value="FERRICHROME IRON RECEPTOR-RELATED"/>
    <property type="match status" value="1"/>
</dbReference>
<evidence type="ECO:0000256" key="10">
    <source>
        <dbReference type="ARBA" id="ARBA00023237"/>
    </source>
</evidence>
<sequence length="1302" mass="141750">MNRSIERALGLAAASAFCLFASPFLAAQTAAPTGAEIDPADEQPIVLSPFVVDASEDQGSYQANSTLAGSRVRTDLKDLPSAISVVTKEFLRDTGAKNSADLLVYTPSTEVGGIRGNYSGVAGSAVYQENTVTSATRVRGLDSADNTRDYFLTDIPWDGFNIGRVDLQRGPNSILFGVGSPAGIINGSVNDATFKTAHQLENRLDEWGSVRTSIDLNQVLISKVLAVRFAGLQDNAKFQQEPAYNDATRLFGALRFEPKLMEVLDGHTSIRAKYEYGKVRANNPRSTPPVDEISYWFNSGPQARLGNNLGYNKLVIDQFSLINPNPSGVPLPGGTGSYLAARTYELGGWAEGRQYWANITNYYEATPASINSVANPPQPSATPFYTITAQAQTGSGIADANGNRVRGAQGYRPVGIPPMSQYAANVGLNVGTTGTGTGTYPWLTVPGGIFWADEVITDPSIFDFYTHLLDGPNKREWQDWNAMNVAIDQSFFNDRLAFQAAFDHQDYEEGAHRWMTGSNYAITVDVNVRYANGALNPNAGRPMVTNGSGAPSLNYQQNTVRDAVRLTTTGDLRAEDFLDKGSRLERILGKHVFTGLYERNTVVQRNMNWSDFAVTPEWSIYNNSSLLNAANGLGSGRQFEWAAYVGPSLASASSASGANLTNLNYVIRPPKNQNVINFDSHWNRPTDPAATGYVDPSAPFPTRPAADYTGTTPTVSDGFYIENNGTQNNAGAYNQSQNPANYIGWQSQPATWMFSDDPQDFPNLVQSASRTRYRNLSRGITWQGRMFDGTLVPTFGWRKDVITNYQTNAVTDQNTGFTSLEFPDNFASRTDVKGESKSWGAVYHLPKFITNRLPGDTQISLFYNRSRNFRADATRLSLSGIPVPNASGDTKEFGVSITTLNDKLTLRVNRFRTKVANATLGTTSGNSIGGLGNNAYFIADGSIWGYGWATQMQDFLAGHPASSGYGDYAGNDGLPRNTPEEIAAYDAYNRNGGTAPNGTRYVGGLAIADAWVHAPFPASFFRSYALTPDIDPTIGAQSGRLGDSFTAGYSLASGAPVGGGSTFGNHHTTVDTKSTGTEIELYAQPTKNWNVSLNYSKVDATYESIDTVSKDFIGAMTRFMNGPGGQVRMWYNGGQPLQAQWNTSIVAPYTVFLNGLGRAAPEVSPWRLNAISTYTFDHGRLKGLFVGGAARLEAGRIIGYRFNPDFENANTNDPDYAGVEFLTQGGLDVNQPFKGDNETHVDVWFGYSFKVTRDVNWRIQVNVRNVGEDNSLVPSRLQPNGDLALARIQEGMSWQLTNTFEF</sequence>
<dbReference type="eggNOG" id="COG4773">
    <property type="taxonomic scope" value="Bacteria"/>
</dbReference>
<evidence type="ECO:0000256" key="9">
    <source>
        <dbReference type="ARBA" id="ARBA00023136"/>
    </source>
</evidence>
<dbReference type="HOGENOM" id="CLU_277051_0_0_0"/>
<keyword evidence="5" id="KW-0812">Transmembrane</keyword>